<proteinExistence type="predicted"/>
<protein>
    <recommendedName>
        <fullName evidence="3">Class II aldolase/adducin N-terminal domain-containing protein</fullName>
    </recommendedName>
</protein>
<evidence type="ECO:0000256" key="1">
    <source>
        <dbReference type="ARBA" id="ARBA00022723"/>
    </source>
</evidence>
<evidence type="ECO:0000313" key="4">
    <source>
        <dbReference type="EMBL" id="PTB36884.1"/>
    </source>
</evidence>
<organism evidence="4 5">
    <name type="scientific">Trichoderma asperellum (strain ATCC 204424 / CBS 433.97 / NBRC 101777)</name>
    <dbReference type="NCBI Taxonomy" id="1042311"/>
    <lineage>
        <taxon>Eukaryota</taxon>
        <taxon>Fungi</taxon>
        <taxon>Dikarya</taxon>
        <taxon>Ascomycota</taxon>
        <taxon>Pezizomycotina</taxon>
        <taxon>Sordariomycetes</taxon>
        <taxon>Hypocreomycetidae</taxon>
        <taxon>Hypocreales</taxon>
        <taxon>Hypocreaceae</taxon>
        <taxon>Trichoderma</taxon>
    </lineage>
</organism>
<dbReference type="Pfam" id="PF00596">
    <property type="entry name" value="Aldolase_II"/>
    <property type="match status" value="1"/>
</dbReference>
<dbReference type="InterPro" id="IPR050197">
    <property type="entry name" value="Aldolase_class_II_sugar_metab"/>
</dbReference>
<dbReference type="GO" id="GO:0005829">
    <property type="term" value="C:cytosol"/>
    <property type="evidence" value="ECO:0007669"/>
    <property type="project" value="TreeGrafter"/>
</dbReference>
<dbReference type="GO" id="GO:0016832">
    <property type="term" value="F:aldehyde-lyase activity"/>
    <property type="evidence" value="ECO:0007669"/>
    <property type="project" value="TreeGrafter"/>
</dbReference>
<dbReference type="SUPFAM" id="SSF53639">
    <property type="entry name" value="AraD/HMP-PK domain-like"/>
    <property type="match status" value="1"/>
</dbReference>
<keyword evidence="5" id="KW-1185">Reference proteome</keyword>
<dbReference type="InterPro" id="IPR036409">
    <property type="entry name" value="Aldolase_II/adducin_N_sf"/>
</dbReference>
<keyword evidence="2" id="KW-0456">Lyase</keyword>
<evidence type="ECO:0000256" key="2">
    <source>
        <dbReference type="ARBA" id="ARBA00023239"/>
    </source>
</evidence>
<accession>A0A2T3YWI0</accession>
<dbReference type="EMBL" id="KZ679269">
    <property type="protein sequence ID" value="PTB36884.1"/>
    <property type="molecule type" value="Genomic_DNA"/>
</dbReference>
<dbReference type="Gene3D" id="3.40.225.10">
    <property type="entry name" value="Class II aldolase/adducin N-terminal domain"/>
    <property type="match status" value="1"/>
</dbReference>
<dbReference type="InterPro" id="IPR001303">
    <property type="entry name" value="Aldolase_II/adducin_N"/>
</dbReference>
<keyword evidence="1" id="KW-0479">Metal-binding</keyword>
<dbReference type="GO" id="GO:0046872">
    <property type="term" value="F:metal ion binding"/>
    <property type="evidence" value="ECO:0007669"/>
    <property type="project" value="UniProtKB-KW"/>
</dbReference>
<dbReference type="SMART" id="SM01007">
    <property type="entry name" value="Aldolase_II"/>
    <property type="match status" value="1"/>
</dbReference>
<feature type="domain" description="Class II aldolase/adducin N-terminal" evidence="3">
    <location>
        <begin position="19"/>
        <end position="216"/>
    </location>
</feature>
<dbReference type="GO" id="GO:0019323">
    <property type="term" value="P:pentose catabolic process"/>
    <property type="evidence" value="ECO:0007669"/>
    <property type="project" value="TreeGrafter"/>
</dbReference>
<name>A0A2T3YWI0_TRIA4</name>
<gene>
    <name evidence="4" type="ORF">M441DRAFT_202050</name>
</gene>
<dbReference type="AlphaFoldDB" id="A0A2T3YWI0"/>
<evidence type="ECO:0000259" key="3">
    <source>
        <dbReference type="SMART" id="SM01007"/>
    </source>
</evidence>
<dbReference type="PANTHER" id="PTHR22789">
    <property type="entry name" value="FUCULOSE PHOSPHATE ALDOLASE"/>
    <property type="match status" value="1"/>
</dbReference>
<dbReference type="PANTHER" id="PTHR22789:SF0">
    <property type="entry name" value="3-OXO-TETRONATE 4-PHOSPHATE DECARBOXYLASE-RELATED"/>
    <property type="match status" value="1"/>
</dbReference>
<dbReference type="Proteomes" id="UP000240493">
    <property type="component" value="Unassembled WGS sequence"/>
</dbReference>
<dbReference type="OrthoDB" id="2932980at2759"/>
<dbReference type="STRING" id="1042311.A0A2T3YWI0"/>
<evidence type="ECO:0000313" key="5">
    <source>
        <dbReference type="Proteomes" id="UP000240493"/>
    </source>
</evidence>
<reference evidence="4 5" key="1">
    <citation type="submission" date="2016-07" db="EMBL/GenBank/DDBJ databases">
        <title>Multiple horizontal gene transfer events from other fungi enriched the ability of initially mycotrophic Trichoderma (Ascomycota) to feed on dead plant biomass.</title>
        <authorList>
            <consortium name="DOE Joint Genome Institute"/>
            <person name="Aerts A."/>
            <person name="Atanasova L."/>
            <person name="Chenthamara K."/>
            <person name="Zhang J."/>
            <person name="Grujic M."/>
            <person name="Henrissat B."/>
            <person name="Kuo A."/>
            <person name="Salamov A."/>
            <person name="Lipzen A."/>
            <person name="Labutti K."/>
            <person name="Barry K."/>
            <person name="Miao Y."/>
            <person name="Rahimi M.J."/>
            <person name="Shen Q."/>
            <person name="Grigoriev I.V."/>
            <person name="Kubicek C.P."/>
            <person name="Druzhinina I.S."/>
        </authorList>
    </citation>
    <scope>NUCLEOTIDE SEQUENCE [LARGE SCALE GENOMIC DNA]</scope>
    <source>
        <strain evidence="4 5">CBS 433.97</strain>
    </source>
</reference>
<sequence>MAVDTDSRAIGLPDDELIRKYVYGCHILHYYNVVDAYGHISVRLSESVFMMSRYMAPALVSSAQDMVLYDVESGEALKEDAPKGFSERYIHSEVYKAYPSVQAVVHSHSLEVIPFSISPTPLRACFHIAGFLGTGVPVWDAATVYKENPQVSNDMLVRSTEMGASLAKALGPADDEGLPKYPVALMRGHGFVATANSLEMAICKSIYTIHNARVQRSAATIAGGMEGVHFFSEREAHDTALTAMAGAAKPWPLWVAEVECHPLYKNNV</sequence>